<evidence type="ECO:0000256" key="4">
    <source>
        <dbReference type="ARBA" id="ARBA00022475"/>
    </source>
</evidence>
<evidence type="ECO:0000256" key="2">
    <source>
        <dbReference type="ARBA" id="ARBA00009137"/>
    </source>
</evidence>
<dbReference type="RefSeq" id="WP_012301418.1">
    <property type="nucleotide sequence ID" value="NC_010424.1"/>
</dbReference>
<keyword evidence="4" id="KW-1003">Cell membrane</keyword>
<protein>
    <submittedName>
        <fullName evidence="14">Cation transporter</fullName>
    </submittedName>
</protein>
<feature type="transmembrane region" description="Helical" evidence="13">
    <location>
        <begin position="117"/>
        <end position="137"/>
    </location>
</feature>
<sequence length="466" mass="49408">MGEAAALLLCLGIAVYYQSTDAAALAVGCAVTALAGIILVRRKVDYQDVGYREGFVVAALGWFLTALFGSVPFVVSGAIPHPVDAFFETMSGFTTTGASILTDIEALPPGLLFWRSLTHWIGGIGTVVLLVALIPSLRIAGMQFYRAEVSGPTKAKALPRVAQTSRQLFKVYMVFTLLQIVALRAAGMTWFDSLIHTFGTVATGGFSNRNLSVGAYDSLAVELIIVFFMVICGMSFALHIKALQGNPAVIWKDSETRVYLLVMLAAVAVISHNLVSTAGYSVETSVRHSLFQVSSVMTSTGFATADFDQWPDLSRLVLLLLMFVGACAGSTGGGIKIIRIMILAKLALRQLQKLIHPQAVIPIRVGRSVIPAEVADGVQAFLVLYLGLFSGAVLVMGALGLDLVSAFASVVATMSNIGPGLGLVGPAANYAAVPVAGKLVLSFCMLVGRLELFTVLALLNPGFWRK</sequence>
<evidence type="ECO:0000256" key="11">
    <source>
        <dbReference type="ARBA" id="ARBA00023136"/>
    </source>
</evidence>
<feature type="transmembrane region" description="Helical" evidence="13">
    <location>
        <begin position="439"/>
        <end position="459"/>
    </location>
</feature>
<evidence type="ECO:0000256" key="5">
    <source>
        <dbReference type="ARBA" id="ARBA00022519"/>
    </source>
</evidence>
<keyword evidence="8 12" id="KW-0630">Potassium</keyword>
<keyword evidence="10" id="KW-0406">Ion transport</keyword>
<dbReference type="EMBL" id="CP000860">
    <property type="protein sequence ID" value="ACA58826.1"/>
    <property type="molecule type" value="Genomic_DNA"/>
</dbReference>
<reference evidence="15" key="1">
    <citation type="submission" date="2007-10" db="EMBL/GenBank/DDBJ databases">
        <title>Complete sequence of chromosome of Desulforudis audaxviator MP104C.</title>
        <authorList>
            <person name="Copeland A."/>
            <person name="Lucas S."/>
            <person name="Lapidus A."/>
            <person name="Barry K."/>
            <person name="Glavina del Rio T."/>
            <person name="Dalin E."/>
            <person name="Tice H."/>
            <person name="Bruce D."/>
            <person name="Pitluck S."/>
            <person name="Lowry S.R."/>
            <person name="Larimer F."/>
            <person name="Land M.L."/>
            <person name="Hauser L."/>
            <person name="Kyrpides N."/>
            <person name="Ivanova N.N."/>
            <person name="Richardson P."/>
        </authorList>
    </citation>
    <scope>NUCLEOTIDE SEQUENCE [LARGE SCALE GENOMIC DNA]</scope>
    <source>
        <strain evidence="15">MP104C</strain>
    </source>
</reference>
<name>B1I1A7_DESAP</name>
<keyword evidence="3" id="KW-0813">Transport</keyword>
<evidence type="ECO:0000256" key="1">
    <source>
        <dbReference type="ARBA" id="ARBA00004429"/>
    </source>
</evidence>
<dbReference type="Pfam" id="PF02386">
    <property type="entry name" value="TrkH"/>
    <property type="match status" value="1"/>
</dbReference>
<dbReference type="PIRSF" id="PIRSF006247">
    <property type="entry name" value="TrkH"/>
    <property type="match status" value="1"/>
</dbReference>
<feature type="binding site" evidence="12">
    <location>
        <position position="300"/>
    </location>
    <ligand>
        <name>K(+)</name>
        <dbReference type="ChEBI" id="CHEBI:29103"/>
    </ligand>
</feature>
<accession>B1I1A7</accession>
<feature type="binding site" evidence="12">
    <location>
        <position position="95"/>
    </location>
    <ligand>
        <name>K(+)</name>
        <dbReference type="ChEBI" id="CHEBI:29103"/>
    </ligand>
</feature>
<evidence type="ECO:0000313" key="14">
    <source>
        <dbReference type="EMBL" id="ACA58826.1"/>
    </source>
</evidence>
<feature type="transmembrane region" description="Helical" evidence="13">
    <location>
        <begin position="258"/>
        <end position="280"/>
    </location>
</feature>
<feature type="transmembrane region" description="Helical" evidence="13">
    <location>
        <begin position="316"/>
        <end position="338"/>
    </location>
</feature>
<evidence type="ECO:0000256" key="9">
    <source>
        <dbReference type="ARBA" id="ARBA00022989"/>
    </source>
</evidence>
<gene>
    <name evidence="14" type="ordered locus">Daud_0265</name>
</gene>
<evidence type="ECO:0000256" key="13">
    <source>
        <dbReference type="SAM" id="Phobius"/>
    </source>
</evidence>
<evidence type="ECO:0000256" key="8">
    <source>
        <dbReference type="ARBA" id="ARBA00022958"/>
    </source>
</evidence>
<feature type="binding site" evidence="12">
    <location>
        <position position="416"/>
    </location>
    <ligand>
        <name>K(+)</name>
        <dbReference type="ChEBI" id="CHEBI:29103"/>
    </ligand>
</feature>
<comment type="subcellular location">
    <subcellularLocation>
        <location evidence="1">Cell inner membrane</location>
        <topology evidence="1">Multi-pass membrane protein</topology>
    </subcellularLocation>
</comment>
<dbReference type="PANTHER" id="PTHR32024:SF2">
    <property type="entry name" value="TRK SYSTEM POTASSIUM UPTAKE PROTEIN TRKG-RELATED"/>
    <property type="match status" value="1"/>
</dbReference>
<proteinExistence type="inferred from homology"/>
<keyword evidence="9 13" id="KW-1133">Transmembrane helix</keyword>
<dbReference type="GO" id="GO:0046872">
    <property type="term" value="F:metal ion binding"/>
    <property type="evidence" value="ECO:0007669"/>
    <property type="project" value="UniProtKB-KW"/>
</dbReference>
<keyword evidence="15" id="KW-1185">Reference proteome</keyword>
<feature type="binding site" evidence="12">
    <location>
        <position position="96"/>
    </location>
    <ligand>
        <name>K(+)</name>
        <dbReference type="ChEBI" id="CHEBI:29103"/>
    </ligand>
</feature>
<keyword evidence="11 13" id="KW-0472">Membrane</keyword>
<feature type="transmembrane region" description="Helical" evidence="13">
    <location>
        <begin position="219"/>
        <end position="238"/>
    </location>
</feature>
<dbReference type="KEGG" id="dau:Daud_0265"/>
<reference evidence="14 15" key="2">
    <citation type="journal article" date="2008" name="Science">
        <title>Environmental genomics reveals a single-species ecosystem deep within Earth.</title>
        <authorList>
            <person name="Chivian D."/>
            <person name="Brodie E.L."/>
            <person name="Alm E.J."/>
            <person name="Culley D.E."/>
            <person name="Dehal P.S."/>
            <person name="Desantis T.Z."/>
            <person name="Gihring T.M."/>
            <person name="Lapidus A."/>
            <person name="Lin L.H."/>
            <person name="Lowry S.R."/>
            <person name="Moser D.P."/>
            <person name="Richardson P.M."/>
            <person name="Southam G."/>
            <person name="Wanger G."/>
            <person name="Pratt L.M."/>
            <person name="Andersen G.L."/>
            <person name="Hazen T.C."/>
            <person name="Brockman F.J."/>
            <person name="Arkin A.P."/>
            <person name="Onstott T.C."/>
        </authorList>
    </citation>
    <scope>NUCLEOTIDE SEQUENCE [LARGE SCALE GENOMIC DNA]</scope>
    <source>
        <strain evidence="14 15">MP104C</strain>
    </source>
</reference>
<dbReference type="Proteomes" id="UP000008544">
    <property type="component" value="Chromosome"/>
</dbReference>
<feature type="transmembrane region" description="Helical" evidence="13">
    <location>
        <begin position="380"/>
        <end position="401"/>
    </location>
</feature>
<evidence type="ECO:0000256" key="10">
    <source>
        <dbReference type="ARBA" id="ARBA00023065"/>
    </source>
</evidence>
<dbReference type="PANTHER" id="PTHR32024">
    <property type="entry name" value="TRK SYSTEM POTASSIUM UPTAKE PROTEIN TRKG-RELATED"/>
    <property type="match status" value="1"/>
</dbReference>
<evidence type="ECO:0000256" key="6">
    <source>
        <dbReference type="ARBA" id="ARBA00022538"/>
    </source>
</evidence>
<dbReference type="eggNOG" id="COG0168">
    <property type="taxonomic scope" value="Bacteria"/>
</dbReference>
<organism evidence="14 15">
    <name type="scientific">Desulforudis audaxviator (strain MP104C)</name>
    <dbReference type="NCBI Taxonomy" id="477974"/>
    <lineage>
        <taxon>Bacteria</taxon>
        <taxon>Bacillati</taxon>
        <taxon>Bacillota</taxon>
        <taxon>Clostridia</taxon>
        <taxon>Thermoanaerobacterales</taxon>
        <taxon>Candidatus Desulforudaceae</taxon>
        <taxon>Candidatus Desulforudis</taxon>
    </lineage>
</organism>
<evidence type="ECO:0000313" key="15">
    <source>
        <dbReference type="Proteomes" id="UP000008544"/>
    </source>
</evidence>
<dbReference type="GO" id="GO:0005886">
    <property type="term" value="C:plasma membrane"/>
    <property type="evidence" value="ECO:0007669"/>
    <property type="project" value="UniProtKB-SubCell"/>
</dbReference>
<evidence type="ECO:0000256" key="12">
    <source>
        <dbReference type="PIRSR" id="PIRSR006247-1"/>
    </source>
</evidence>
<evidence type="ECO:0000256" key="3">
    <source>
        <dbReference type="ARBA" id="ARBA00022448"/>
    </source>
</evidence>
<feature type="transmembrane region" description="Helical" evidence="13">
    <location>
        <begin position="54"/>
        <end position="79"/>
    </location>
</feature>
<dbReference type="InterPro" id="IPR004772">
    <property type="entry name" value="TrkH"/>
</dbReference>
<comment type="similarity">
    <text evidence="2">Belongs to the TrkH potassium transport family.</text>
</comment>
<dbReference type="GO" id="GO:0015379">
    <property type="term" value="F:potassium:chloride symporter activity"/>
    <property type="evidence" value="ECO:0007669"/>
    <property type="project" value="InterPro"/>
</dbReference>
<dbReference type="HOGENOM" id="CLU_030708_0_2_9"/>
<dbReference type="STRING" id="477974.Daud_0265"/>
<feature type="transmembrane region" description="Helical" evidence="13">
    <location>
        <begin position="24"/>
        <end position="42"/>
    </location>
</feature>
<dbReference type="InterPro" id="IPR003445">
    <property type="entry name" value="Cat_transpt"/>
</dbReference>
<evidence type="ECO:0000256" key="7">
    <source>
        <dbReference type="ARBA" id="ARBA00022692"/>
    </source>
</evidence>
<keyword evidence="7 13" id="KW-0812">Transmembrane</keyword>
<dbReference type="AlphaFoldDB" id="B1I1A7"/>
<feature type="transmembrane region" description="Helical" evidence="13">
    <location>
        <begin position="171"/>
        <end position="191"/>
    </location>
</feature>
<keyword evidence="12" id="KW-0479">Metal-binding</keyword>
<feature type="binding site" evidence="12">
    <location>
        <position position="204"/>
    </location>
    <ligand>
        <name>K(+)</name>
        <dbReference type="ChEBI" id="CHEBI:29103"/>
    </ligand>
</feature>
<keyword evidence="6" id="KW-0633">Potassium transport</keyword>
<keyword evidence="5" id="KW-0997">Cell inner membrane</keyword>